<dbReference type="Gene3D" id="3.40.50.2300">
    <property type="match status" value="1"/>
</dbReference>
<dbReference type="Proteomes" id="UP001597526">
    <property type="component" value="Unassembled WGS sequence"/>
</dbReference>
<dbReference type="EMBL" id="JBHULB010000006">
    <property type="protein sequence ID" value="MFD2585797.1"/>
    <property type="molecule type" value="Genomic_DNA"/>
</dbReference>
<evidence type="ECO:0000256" key="1">
    <source>
        <dbReference type="PROSITE-ProRule" id="PRU00169"/>
    </source>
</evidence>
<keyword evidence="4" id="KW-1185">Reference proteome</keyword>
<dbReference type="SMART" id="SM00448">
    <property type="entry name" value="REC"/>
    <property type="match status" value="1"/>
</dbReference>
<accession>A0ABW5MRP7</accession>
<reference evidence="4" key="1">
    <citation type="journal article" date="2019" name="Int. J. Syst. Evol. Microbiol.">
        <title>The Global Catalogue of Microorganisms (GCM) 10K type strain sequencing project: providing services to taxonomists for standard genome sequencing and annotation.</title>
        <authorList>
            <consortium name="The Broad Institute Genomics Platform"/>
            <consortium name="The Broad Institute Genome Sequencing Center for Infectious Disease"/>
            <person name="Wu L."/>
            <person name="Ma J."/>
        </authorList>
    </citation>
    <scope>NUCLEOTIDE SEQUENCE [LARGE SCALE GENOMIC DNA]</scope>
    <source>
        <strain evidence="4">KCTC 52368</strain>
    </source>
</reference>
<dbReference type="Pfam" id="PF00072">
    <property type="entry name" value="Response_reg"/>
    <property type="match status" value="1"/>
</dbReference>
<keyword evidence="1" id="KW-0597">Phosphoprotein</keyword>
<feature type="modified residue" description="4-aspartylphosphate" evidence="1">
    <location>
        <position position="54"/>
    </location>
</feature>
<dbReference type="PROSITE" id="PS50110">
    <property type="entry name" value="RESPONSE_REGULATORY"/>
    <property type="match status" value="1"/>
</dbReference>
<comment type="caution">
    <text evidence="3">The sequence shown here is derived from an EMBL/GenBank/DDBJ whole genome shotgun (WGS) entry which is preliminary data.</text>
</comment>
<evidence type="ECO:0000259" key="2">
    <source>
        <dbReference type="PROSITE" id="PS50110"/>
    </source>
</evidence>
<organism evidence="3 4">
    <name type="scientific">Croceitalea marina</name>
    <dbReference type="NCBI Taxonomy" id="1775166"/>
    <lineage>
        <taxon>Bacteria</taxon>
        <taxon>Pseudomonadati</taxon>
        <taxon>Bacteroidota</taxon>
        <taxon>Flavobacteriia</taxon>
        <taxon>Flavobacteriales</taxon>
        <taxon>Flavobacteriaceae</taxon>
        <taxon>Croceitalea</taxon>
    </lineage>
</organism>
<proteinExistence type="predicted"/>
<protein>
    <submittedName>
        <fullName evidence="3">Response regulator</fullName>
    </submittedName>
</protein>
<evidence type="ECO:0000313" key="4">
    <source>
        <dbReference type="Proteomes" id="UP001597526"/>
    </source>
</evidence>
<gene>
    <name evidence="3" type="ORF">ACFSQJ_02575</name>
</gene>
<dbReference type="InterPro" id="IPR001789">
    <property type="entry name" value="Sig_transdc_resp-reg_receiver"/>
</dbReference>
<dbReference type="PANTHER" id="PTHR44520">
    <property type="entry name" value="RESPONSE REGULATOR RCP1-RELATED"/>
    <property type="match status" value="1"/>
</dbReference>
<evidence type="ECO:0000313" key="3">
    <source>
        <dbReference type="EMBL" id="MFD2585797.1"/>
    </source>
</evidence>
<dbReference type="SUPFAM" id="SSF52172">
    <property type="entry name" value="CheY-like"/>
    <property type="match status" value="1"/>
</dbReference>
<dbReference type="PANTHER" id="PTHR44520:SF2">
    <property type="entry name" value="RESPONSE REGULATOR RCP1"/>
    <property type="match status" value="1"/>
</dbReference>
<dbReference type="InterPro" id="IPR011006">
    <property type="entry name" value="CheY-like_superfamily"/>
</dbReference>
<dbReference type="InterPro" id="IPR052893">
    <property type="entry name" value="TCS_response_regulator"/>
</dbReference>
<dbReference type="RefSeq" id="WP_377765292.1">
    <property type="nucleotide sequence ID" value="NZ_JBHULB010000006.1"/>
</dbReference>
<sequence>MLKILIIDDDEITNFITTTNLTKMGYTNNLVVTNGQEGIDYLLANQCPELILLDLNMPVMDGWEFLEVKERLKICPDTPIIVTTSSGRPEDMEKTDSFNNILKYMVKPIDFEKVSTLLLELHKNKIC</sequence>
<name>A0ABW5MRP7_9FLAO</name>
<feature type="domain" description="Response regulatory" evidence="2">
    <location>
        <begin position="3"/>
        <end position="122"/>
    </location>
</feature>